<dbReference type="Proteomes" id="UP000078200">
    <property type="component" value="Unassembled WGS sequence"/>
</dbReference>
<keyword evidence="2" id="KW-1185">Reference proteome</keyword>
<organism evidence="1 2">
    <name type="scientific">Glossina austeni</name>
    <name type="common">Savannah tsetse fly</name>
    <dbReference type="NCBI Taxonomy" id="7395"/>
    <lineage>
        <taxon>Eukaryota</taxon>
        <taxon>Metazoa</taxon>
        <taxon>Ecdysozoa</taxon>
        <taxon>Arthropoda</taxon>
        <taxon>Hexapoda</taxon>
        <taxon>Insecta</taxon>
        <taxon>Pterygota</taxon>
        <taxon>Neoptera</taxon>
        <taxon>Endopterygota</taxon>
        <taxon>Diptera</taxon>
        <taxon>Brachycera</taxon>
        <taxon>Muscomorpha</taxon>
        <taxon>Hippoboscoidea</taxon>
        <taxon>Glossinidae</taxon>
        <taxon>Glossina</taxon>
    </lineage>
</organism>
<evidence type="ECO:0008006" key="3">
    <source>
        <dbReference type="Google" id="ProtNLM"/>
    </source>
</evidence>
<dbReference type="AlphaFoldDB" id="A0A1A9V4M7"/>
<protein>
    <recommendedName>
        <fullName evidence="3">PiggyBac transposable element-derived protein domain-containing protein</fullName>
    </recommendedName>
</protein>
<accession>A0A1A9V4M7</accession>
<name>A0A1A9V4M7_GLOAU</name>
<reference evidence="1" key="1">
    <citation type="submission" date="2020-05" db="UniProtKB">
        <authorList>
            <consortium name="EnsemblMetazoa"/>
        </authorList>
    </citation>
    <scope>IDENTIFICATION</scope>
    <source>
        <strain evidence="1">TTRI</strain>
    </source>
</reference>
<dbReference type="EnsemblMetazoa" id="GAUT025773-RA">
    <property type="protein sequence ID" value="GAUT025773-PA"/>
    <property type="gene ID" value="GAUT025773"/>
</dbReference>
<evidence type="ECO:0000313" key="1">
    <source>
        <dbReference type="EnsemblMetazoa" id="GAUT025773-PA"/>
    </source>
</evidence>
<dbReference type="STRING" id="7395.A0A1A9V4M7"/>
<dbReference type="VEuPathDB" id="VectorBase:GAUT025773"/>
<sequence length="239" mass="26873">MSRHSRNINLLDKINNIDEDCSEDYQEVYDIDDDTAENYFDLFDSSVDVTAQMAKKYSAKSKCQSWVLQVFFNILDLAGVNAWLLYKETTGEEISGQKFLFQLAEEIGAEYQKEKQISKECASKTIINTNTVSSECRSSQAASSGKAQAAHTLSGETADSDIFVFVRPIIVRLFWYLGEPEAFKDADPVPGPMIADKSPPLNRAITVLSFIINQLFNENSDVIIVNDEFSLDMTNYLPN</sequence>
<evidence type="ECO:0000313" key="2">
    <source>
        <dbReference type="Proteomes" id="UP000078200"/>
    </source>
</evidence>
<proteinExistence type="predicted"/>